<feature type="region of interest" description="Disordered" evidence="1">
    <location>
        <begin position="49"/>
        <end position="75"/>
    </location>
</feature>
<feature type="region of interest" description="Disordered" evidence="1">
    <location>
        <begin position="790"/>
        <end position="825"/>
    </location>
</feature>
<dbReference type="EMBL" id="VEVO01000016">
    <property type="protein sequence ID" value="KAF0028819.1"/>
    <property type="molecule type" value="Genomic_DNA"/>
</dbReference>
<feature type="region of interest" description="Disordered" evidence="1">
    <location>
        <begin position="428"/>
        <end position="727"/>
    </location>
</feature>
<feature type="region of interest" description="Disordered" evidence="1">
    <location>
        <begin position="895"/>
        <end position="921"/>
    </location>
</feature>
<feature type="compositionally biased region" description="Polar residues" evidence="1">
    <location>
        <begin position="255"/>
        <end position="269"/>
    </location>
</feature>
<feature type="compositionally biased region" description="Polar residues" evidence="1">
    <location>
        <begin position="509"/>
        <end position="540"/>
    </location>
</feature>
<dbReference type="AlphaFoldDB" id="A0A6A4S8E2"/>
<feature type="region of interest" description="Disordered" evidence="1">
    <location>
        <begin position="744"/>
        <end position="778"/>
    </location>
</feature>
<accession>A0A6A4S8E2</accession>
<evidence type="ECO:0000313" key="2">
    <source>
        <dbReference type="EMBL" id="KAF0028819.1"/>
    </source>
</evidence>
<name>A0A6A4S8E2_SCOMX</name>
<feature type="compositionally biased region" description="Polar residues" evidence="1">
    <location>
        <begin position="625"/>
        <end position="646"/>
    </location>
</feature>
<feature type="compositionally biased region" description="Polar residues" evidence="1">
    <location>
        <begin position="296"/>
        <end position="313"/>
    </location>
</feature>
<protein>
    <submittedName>
        <fullName evidence="2">Uncharacterized protein</fullName>
    </submittedName>
</protein>
<proteinExistence type="predicted"/>
<feature type="compositionally biased region" description="Polar residues" evidence="1">
    <location>
        <begin position="443"/>
        <end position="485"/>
    </location>
</feature>
<feature type="compositionally biased region" description="Low complexity" evidence="1">
    <location>
        <begin position="908"/>
        <end position="921"/>
    </location>
</feature>
<feature type="compositionally biased region" description="Polar residues" evidence="1">
    <location>
        <begin position="140"/>
        <end position="159"/>
    </location>
</feature>
<evidence type="ECO:0000256" key="1">
    <source>
        <dbReference type="SAM" id="MobiDB-lite"/>
    </source>
</evidence>
<feature type="compositionally biased region" description="Low complexity" evidence="1">
    <location>
        <begin position="49"/>
        <end position="69"/>
    </location>
</feature>
<reference evidence="2 3" key="1">
    <citation type="submission" date="2019-06" db="EMBL/GenBank/DDBJ databases">
        <title>Draft genomes of female and male turbot (Scophthalmus maximus).</title>
        <authorList>
            <person name="Xu H."/>
            <person name="Xu X.-W."/>
            <person name="Shao C."/>
            <person name="Chen S."/>
        </authorList>
    </citation>
    <scope>NUCLEOTIDE SEQUENCE [LARGE SCALE GENOMIC DNA]</scope>
    <source>
        <strain evidence="2">Ysfricsl-2016a</strain>
        <tissue evidence="2">Blood</tissue>
    </source>
</reference>
<feature type="region of interest" description="Disordered" evidence="1">
    <location>
        <begin position="296"/>
        <end position="326"/>
    </location>
</feature>
<evidence type="ECO:0000313" key="3">
    <source>
        <dbReference type="Proteomes" id="UP000438429"/>
    </source>
</evidence>
<feature type="region of interest" description="Disordered" evidence="1">
    <location>
        <begin position="243"/>
        <end position="269"/>
    </location>
</feature>
<feature type="compositionally biased region" description="Low complexity" evidence="1">
    <location>
        <begin position="598"/>
        <end position="608"/>
    </location>
</feature>
<feature type="region of interest" description="Disordered" evidence="1">
    <location>
        <begin position="115"/>
        <end position="166"/>
    </location>
</feature>
<feature type="compositionally biased region" description="Polar residues" evidence="1">
    <location>
        <begin position="799"/>
        <end position="818"/>
    </location>
</feature>
<feature type="compositionally biased region" description="Basic and acidic residues" evidence="1">
    <location>
        <begin position="656"/>
        <end position="667"/>
    </location>
</feature>
<sequence length="921" mass="98460">MWAWPAAPRGDADTEVKKLFVSGHFSSGLVLLHTVRRYVSLWLLPPGDNQSSNQEQLSSDSDSSSPSSSDSDEDLQLPTVFPLLEARPSGIIEVDDTKKNTTLRFAIFLITEEEEGSGSYGRERSDDINDDVSSEEITRQGIQPKTSTLPTEPKTSSKPMTEENADPTISAAGKHFSSEEMMGDQPMFMVSDDETDGFNNTSSRGHNQNQNLNLSDDFDYFTNSSTESNLHQKLSVSDDYDNAVDHSEDTAAPTAPTSGDNSTESREMNNQPARTILDFFHDIITRFDEPTLSLTGDLSNSSSLEVTQSNPNLQGIPLNPDNQGSDNNQQGVLGVDMVEWPVPVPVSKEVMSSSSEKVILGNQDQGGSRKGSIGRYLGLGSRLQEVFHSIQEVVDLLPGNQRVMGAKGNHHKPLGSTPYTSSHMRFLSTSDESNESLEFVSTDPKNQTSVSSRPESLKYTTTSVKQGTGSTDPTQQVTGLATSSAADLISPESTKEANNARLNPISPDQDASQTNLTILKNTVSKETSKSSQMDNSLNPDSSEESREVVASTTPGLGPDSRDGHPDVSSSSEEILLGLDFTQTQSGSIRSESEESDSSDSGSAFDSPGVDSGNSSMSVALHANPIPTSDSNLSPGSTVNPSLSMNFSTSSEISLEESEKSPINKIPKDANPTLDGNTDTGIIAASPEVSTDGTPEGSVKDAEADSSADATADSHDGDDDDSIEADPIISATVYGTVLPSAHANFDASTNTGNELSAEEDGHATTEPAAEYSTHPPDSRASTIAIASVEKAQAGTDYRTEANSDANSPGPNQAANSEENVVSPLPPRRKIPYRFGFLGPISHFRSNDPVAKQVRVASPHTIARETLAILRRRLVTPQQHGPDQNVFSDLLRGFLNRRPQPVGRHTGRKQTAAAAQSSSEETS</sequence>
<organism evidence="2 3">
    <name type="scientific">Scophthalmus maximus</name>
    <name type="common">Turbot</name>
    <name type="synonym">Psetta maxima</name>
    <dbReference type="NCBI Taxonomy" id="52904"/>
    <lineage>
        <taxon>Eukaryota</taxon>
        <taxon>Metazoa</taxon>
        <taxon>Chordata</taxon>
        <taxon>Craniata</taxon>
        <taxon>Vertebrata</taxon>
        <taxon>Euteleostomi</taxon>
        <taxon>Actinopterygii</taxon>
        <taxon>Neopterygii</taxon>
        <taxon>Teleostei</taxon>
        <taxon>Neoteleostei</taxon>
        <taxon>Acanthomorphata</taxon>
        <taxon>Carangaria</taxon>
        <taxon>Pleuronectiformes</taxon>
        <taxon>Pleuronectoidei</taxon>
        <taxon>Scophthalmidae</taxon>
        <taxon>Scophthalmus</taxon>
    </lineage>
</organism>
<comment type="caution">
    <text evidence="2">The sequence shown here is derived from an EMBL/GenBank/DDBJ whole genome shotgun (WGS) entry which is preliminary data.</text>
</comment>
<gene>
    <name evidence="2" type="ORF">F2P81_017924</name>
</gene>
<dbReference type="Proteomes" id="UP000438429">
    <property type="component" value="Unassembled WGS sequence"/>
</dbReference>